<dbReference type="eggNOG" id="ENOG502QU2V">
    <property type="taxonomic scope" value="Eukaryota"/>
</dbReference>
<accession>U4L452</accession>
<organism evidence="9 10">
    <name type="scientific">Pyronema omphalodes (strain CBS 100304)</name>
    <name type="common">Pyronema confluens</name>
    <dbReference type="NCBI Taxonomy" id="1076935"/>
    <lineage>
        <taxon>Eukaryota</taxon>
        <taxon>Fungi</taxon>
        <taxon>Dikarya</taxon>
        <taxon>Ascomycota</taxon>
        <taxon>Pezizomycotina</taxon>
        <taxon>Pezizomycetes</taxon>
        <taxon>Pezizales</taxon>
        <taxon>Pyronemataceae</taxon>
        <taxon>Pyronema</taxon>
    </lineage>
</organism>
<dbReference type="InterPro" id="IPR015889">
    <property type="entry name" value="Intradiol_dOase_core"/>
</dbReference>
<dbReference type="AlphaFoldDB" id="U4L452"/>
<evidence type="ECO:0000259" key="8">
    <source>
        <dbReference type="Pfam" id="PF04444"/>
    </source>
</evidence>
<comment type="similarity">
    <text evidence="2">Belongs to the intradiol ring-cleavage dioxygenase family.</text>
</comment>
<dbReference type="InterPro" id="IPR050770">
    <property type="entry name" value="Intradiol_RC_Dioxygenase"/>
</dbReference>
<dbReference type="EMBL" id="HF935545">
    <property type="protein sequence ID" value="CCX10509.1"/>
    <property type="molecule type" value="Genomic_DNA"/>
</dbReference>
<keyword evidence="6" id="KW-0408">Iron</keyword>
<dbReference type="PANTHER" id="PTHR33711:SF7">
    <property type="entry name" value="INTRADIOL RING-CLEAVAGE DIOXYGENASES DOMAIN-CONTAINING PROTEIN-RELATED"/>
    <property type="match status" value="1"/>
</dbReference>
<feature type="domain" description="Catechol dioxygenase N-terminal" evidence="8">
    <location>
        <begin position="38"/>
        <end position="106"/>
    </location>
</feature>
<keyword evidence="10" id="KW-1185">Reference proteome</keyword>
<keyword evidence="5" id="KW-0560">Oxidoreductase</keyword>
<sequence length="308" mass="34301">MSAPTDASAQRALSTFQSTLSDPFTNAVINAMSPETPERARVVLTSLIRHLHSFARDVNLLHPEWLLGVNTLNRAGQMSNDARNEGILVSDVLGLEALVDQITQDAMTSMAEGAAKEATLSCILGPFFRENAPLYQNGTDIVQKHSEGDEKLRTFMDGHIYDAETGKPIADAEVDLWHTNPNGLYEQQDPEQPEYNNRGKFKTDANGYYSLECLCPTSYPIPYDGPAGDMLKLMGRHPMRPAHIHIMVRKPGYATLTTQIYDRRDPYTLDDSVFAVKDSLIVDFKETEKKGVAYELTYDITLAKAKDL</sequence>
<keyword evidence="4 9" id="KW-0223">Dioxygenase</keyword>
<gene>
    <name evidence="9" type="ORF">PCON_10103</name>
</gene>
<evidence type="ECO:0000256" key="3">
    <source>
        <dbReference type="ARBA" id="ARBA00022723"/>
    </source>
</evidence>
<comment type="cofactor">
    <cofactor evidence="1">
        <name>Fe(3+)</name>
        <dbReference type="ChEBI" id="CHEBI:29034"/>
    </cofactor>
</comment>
<dbReference type="InterPro" id="IPR007535">
    <property type="entry name" value="Catechol_dOase_N"/>
</dbReference>
<evidence type="ECO:0000256" key="2">
    <source>
        <dbReference type="ARBA" id="ARBA00007825"/>
    </source>
</evidence>
<name>U4L452_PYROM</name>
<evidence type="ECO:0000259" key="7">
    <source>
        <dbReference type="Pfam" id="PF00775"/>
    </source>
</evidence>
<feature type="domain" description="Intradiol ring-cleavage dioxygenases" evidence="7">
    <location>
        <begin position="124"/>
        <end position="302"/>
    </location>
</feature>
<dbReference type="GO" id="GO:0018576">
    <property type="term" value="F:catechol 1,2-dioxygenase activity"/>
    <property type="evidence" value="ECO:0007669"/>
    <property type="project" value="InterPro"/>
</dbReference>
<dbReference type="Pfam" id="PF04444">
    <property type="entry name" value="Dioxygenase_N"/>
    <property type="match status" value="1"/>
</dbReference>
<proteinExistence type="inferred from homology"/>
<keyword evidence="3" id="KW-0479">Metal-binding</keyword>
<dbReference type="Proteomes" id="UP000018144">
    <property type="component" value="Unassembled WGS sequence"/>
</dbReference>
<dbReference type="GO" id="GO:0009712">
    <property type="term" value="P:catechol-containing compound metabolic process"/>
    <property type="evidence" value="ECO:0007669"/>
    <property type="project" value="InterPro"/>
</dbReference>
<dbReference type="SUPFAM" id="SSF49482">
    <property type="entry name" value="Aromatic compound dioxygenase"/>
    <property type="match status" value="1"/>
</dbReference>
<dbReference type="Pfam" id="PF00775">
    <property type="entry name" value="Dioxygenase_C"/>
    <property type="match status" value="1"/>
</dbReference>
<dbReference type="OrthoDB" id="5238185at2759"/>
<evidence type="ECO:0000313" key="9">
    <source>
        <dbReference type="EMBL" id="CCX10509.1"/>
    </source>
</evidence>
<evidence type="ECO:0000256" key="1">
    <source>
        <dbReference type="ARBA" id="ARBA00001965"/>
    </source>
</evidence>
<dbReference type="InterPro" id="IPR039390">
    <property type="entry name" value="1_2-HQD/HQD"/>
</dbReference>
<reference evidence="9 10" key="1">
    <citation type="journal article" date="2013" name="PLoS Genet.">
        <title>The genome and development-dependent transcriptomes of Pyronema confluens: a window into fungal evolution.</title>
        <authorList>
            <person name="Traeger S."/>
            <person name="Altegoer F."/>
            <person name="Freitag M."/>
            <person name="Gabaldon T."/>
            <person name="Kempken F."/>
            <person name="Kumar A."/>
            <person name="Marcet-Houben M."/>
            <person name="Poggeler S."/>
            <person name="Stajich J.E."/>
            <person name="Nowrousian M."/>
        </authorList>
    </citation>
    <scope>NUCLEOTIDE SEQUENCE [LARGE SCALE GENOMIC DNA]</scope>
    <source>
        <strain evidence="10">CBS 100304</strain>
        <tissue evidence="9">Vegetative mycelium</tissue>
    </source>
</reference>
<dbReference type="CDD" id="cd03461">
    <property type="entry name" value="1_2-HQD"/>
    <property type="match status" value="1"/>
</dbReference>
<evidence type="ECO:0000256" key="5">
    <source>
        <dbReference type="ARBA" id="ARBA00023002"/>
    </source>
</evidence>
<dbReference type="STRING" id="1076935.U4L452"/>
<dbReference type="Gene3D" id="2.60.130.10">
    <property type="entry name" value="Aromatic compound dioxygenase"/>
    <property type="match status" value="1"/>
</dbReference>
<evidence type="ECO:0000256" key="4">
    <source>
        <dbReference type="ARBA" id="ARBA00022964"/>
    </source>
</evidence>
<dbReference type="OMA" id="AMGPKTT"/>
<protein>
    <submittedName>
        <fullName evidence="9">Similar to Catechol 1,2-dioxygenase acc. no. P86029</fullName>
    </submittedName>
</protein>
<dbReference type="GO" id="GO:0008199">
    <property type="term" value="F:ferric iron binding"/>
    <property type="evidence" value="ECO:0007669"/>
    <property type="project" value="InterPro"/>
</dbReference>
<dbReference type="InterPro" id="IPR000627">
    <property type="entry name" value="Intradiol_dOase_C"/>
</dbReference>
<dbReference type="PANTHER" id="PTHR33711">
    <property type="entry name" value="DIOXYGENASE, PUTATIVE (AFU_ORTHOLOGUE AFUA_2G02910)-RELATED"/>
    <property type="match status" value="1"/>
</dbReference>
<evidence type="ECO:0000313" key="10">
    <source>
        <dbReference type="Proteomes" id="UP000018144"/>
    </source>
</evidence>
<evidence type="ECO:0000256" key="6">
    <source>
        <dbReference type="ARBA" id="ARBA00023004"/>
    </source>
</evidence>